<evidence type="ECO:0000313" key="4">
    <source>
        <dbReference type="EMBL" id="AGF93625.1"/>
    </source>
</evidence>
<organism evidence="4">
    <name type="scientific">uncultured organism</name>
    <dbReference type="NCBI Taxonomy" id="155900"/>
    <lineage>
        <taxon>unclassified sequences</taxon>
        <taxon>environmental samples</taxon>
    </lineage>
</organism>
<feature type="domain" description="Sm" evidence="3">
    <location>
        <begin position="5"/>
        <end position="73"/>
    </location>
</feature>
<name>M1PQY8_9ZZZZ</name>
<evidence type="ECO:0000259" key="3">
    <source>
        <dbReference type="PROSITE" id="PS52002"/>
    </source>
</evidence>
<gene>
    <name evidence="4" type="ORF">FLSS-14_0021</name>
</gene>
<dbReference type="InterPro" id="IPR047575">
    <property type="entry name" value="Sm"/>
</dbReference>
<dbReference type="InterPro" id="IPR001163">
    <property type="entry name" value="Sm_dom_euk/arc"/>
</dbReference>
<comment type="similarity">
    <text evidence="1">Belongs to the snRNP Sm proteins family.</text>
</comment>
<dbReference type="PROSITE" id="PS52002">
    <property type="entry name" value="SM"/>
    <property type="match status" value="1"/>
</dbReference>
<dbReference type="SUPFAM" id="SSF50182">
    <property type="entry name" value="Sm-like ribonucleoproteins"/>
    <property type="match status" value="1"/>
</dbReference>
<dbReference type="Gene3D" id="2.30.30.100">
    <property type="match status" value="1"/>
</dbReference>
<protein>
    <submittedName>
        <fullName evidence="4">Like-Sm ribonucleoprotein, eukaryotic and archaea-type, core</fullName>
    </submittedName>
</protein>
<dbReference type="PANTHER" id="PTHR10553">
    <property type="entry name" value="SMALL NUCLEAR RIBONUCLEOPROTEIN"/>
    <property type="match status" value="1"/>
</dbReference>
<evidence type="ECO:0000256" key="1">
    <source>
        <dbReference type="ARBA" id="ARBA00006850"/>
    </source>
</evidence>
<keyword evidence="2 4" id="KW-0687">Ribonucleoprotein</keyword>
<reference evidence="4" key="1">
    <citation type="journal article" date="2013" name="Syst. Appl. Microbiol.">
        <title>New insights into the archaeal diversity of a hypersaline microbial mat obtained by a metagenomic approach.</title>
        <authorList>
            <person name="Lopez-Lopez A."/>
            <person name="Richter M."/>
            <person name="Pena A."/>
            <person name="Tamames J."/>
            <person name="Rossello-Mora R."/>
        </authorList>
    </citation>
    <scope>NUCLEOTIDE SEQUENCE</scope>
</reference>
<dbReference type="AlphaFoldDB" id="M1PQY8"/>
<evidence type="ECO:0000256" key="2">
    <source>
        <dbReference type="ARBA" id="ARBA00023274"/>
    </source>
</evidence>
<dbReference type="EMBL" id="JX684100">
    <property type="protein sequence ID" value="AGF93625.1"/>
    <property type="molecule type" value="Genomic_DNA"/>
</dbReference>
<sequence length="73" mass="8296">MVIMKPSNFLNENLDTEVELLLKDGSILKGTLIGFDDHMNLVLEDTEEKKEDSRRRIGTIILRGNNVVTLNPK</sequence>
<dbReference type="PANTHER" id="PTHR10553:SF5">
    <property type="entry name" value="U6 SNRNA-ASSOCIATED SM-LIKE PROTEIN LSM7"/>
    <property type="match status" value="1"/>
</dbReference>
<dbReference type="GO" id="GO:0003723">
    <property type="term" value="F:RNA binding"/>
    <property type="evidence" value="ECO:0007669"/>
    <property type="project" value="InterPro"/>
</dbReference>
<dbReference type="InterPro" id="IPR044641">
    <property type="entry name" value="Lsm7/SmG-like"/>
</dbReference>
<dbReference type="InterPro" id="IPR010920">
    <property type="entry name" value="LSM_dom_sf"/>
</dbReference>
<proteinExistence type="inferred from homology"/>
<dbReference type="GO" id="GO:1990904">
    <property type="term" value="C:ribonucleoprotein complex"/>
    <property type="evidence" value="ECO:0007669"/>
    <property type="project" value="UniProtKB-KW"/>
</dbReference>
<dbReference type="Pfam" id="PF01423">
    <property type="entry name" value="LSM"/>
    <property type="match status" value="1"/>
</dbReference>
<accession>M1PQY8</accession>
<dbReference type="SMART" id="SM00651">
    <property type="entry name" value="Sm"/>
    <property type="match status" value="1"/>
</dbReference>